<evidence type="ECO:0000313" key="2">
    <source>
        <dbReference type="Proteomes" id="UP000219167"/>
    </source>
</evidence>
<name>A0A285V0T1_9HYPH</name>
<dbReference type="RefSeq" id="WP_097142721.1">
    <property type="nucleotide sequence ID" value="NZ_OBQD01000023.1"/>
</dbReference>
<organism evidence="1 2">
    <name type="scientific">Rhizobium subbaraonis</name>
    <dbReference type="NCBI Taxonomy" id="908946"/>
    <lineage>
        <taxon>Bacteria</taxon>
        <taxon>Pseudomonadati</taxon>
        <taxon>Pseudomonadota</taxon>
        <taxon>Alphaproteobacteria</taxon>
        <taxon>Hyphomicrobiales</taxon>
        <taxon>Rhizobiaceae</taxon>
        <taxon>Rhizobium/Agrobacterium group</taxon>
        <taxon>Rhizobium</taxon>
    </lineage>
</organism>
<sequence length="77" mass="8479">MTMAYIRDAYRVPAKRGDRIEYTGDKAGPRLGTIIGTYSAKLKIRLDGETHAGSYHPTWKLRYLNPDGSVAIGGDHG</sequence>
<keyword evidence="2" id="KW-1185">Reference proteome</keyword>
<dbReference type="Proteomes" id="UP000219167">
    <property type="component" value="Unassembled WGS sequence"/>
</dbReference>
<evidence type="ECO:0000313" key="1">
    <source>
        <dbReference type="EMBL" id="SOC46616.1"/>
    </source>
</evidence>
<gene>
    <name evidence="1" type="ORF">SAMN05892877_12357</name>
</gene>
<reference evidence="1 2" key="1">
    <citation type="submission" date="2017-08" db="EMBL/GenBank/DDBJ databases">
        <authorList>
            <person name="de Groot N.N."/>
        </authorList>
    </citation>
    <scope>NUCLEOTIDE SEQUENCE [LARGE SCALE GENOMIC DNA]</scope>
    <source>
        <strain evidence="1 2">JC85</strain>
    </source>
</reference>
<protein>
    <submittedName>
        <fullName evidence="1">Uncharacterized protein</fullName>
    </submittedName>
</protein>
<accession>A0A285V0T1</accession>
<proteinExistence type="predicted"/>
<dbReference type="EMBL" id="OBQD01000023">
    <property type="protein sequence ID" value="SOC46616.1"/>
    <property type="molecule type" value="Genomic_DNA"/>
</dbReference>
<dbReference type="OrthoDB" id="8857610at2"/>
<dbReference type="AlphaFoldDB" id="A0A285V0T1"/>